<proteinExistence type="predicted"/>
<organism evidence="2 3">
    <name type="scientific">Circinella minor</name>
    <dbReference type="NCBI Taxonomy" id="1195481"/>
    <lineage>
        <taxon>Eukaryota</taxon>
        <taxon>Fungi</taxon>
        <taxon>Fungi incertae sedis</taxon>
        <taxon>Mucoromycota</taxon>
        <taxon>Mucoromycotina</taxon>
        <taxon>Mucoromycetes</taxon>
        <taxon>Mucorales</taxon>
        <taxon>Lichtheimiaceae</taxon>
        <taxon>Circinella</taxon>
    </lineage>
</organism>
<dbReference type="EMBL" id="JAEPRB010000076">
    <property type="protein sequence ID" value="KAG2222733.1"/>
    <property type="molecule type" value="Genomic_DNA"/>
</dbReference>
<gene>
    <name evidence="2" type="ORF">INT45_011221</name>
</gene>
<dbReference type="PANTHER" id="PTHR13271:SF152">
    <property type="entry name" value="UBIQUITIN-LIKE DOMAIN-CONTAINING PROTEIN"/>
    <property type="match status" value="1"/>
</dbReference>
<accession>A0A8H7S766</accession>
<feature type="domain" description="SET" evidence="1">
    <location>
        <begin position="19"/>
        <end position="282"/>
    </location>
</feature>
<evidence type="ECO:0000313" key="3">
    <source>
        <dbReference type="Proteomes" id="UP000646827"/>
    </source>
</evidence>
<dbReference type="InterPro" id="IPR050600">
    <property type="entry name" value="SETD3_SETD6_MTase"/>
</dbReference>
<dbReference type="InterPro" id="IPR001214">
    <property type="entry name" value="SET_dom"/>
</dbReference>
<dbReference type="Gene3D" id="3.90.1410.10">
    <property type="entry name" value="set domain protein methyltransferase, domain 1"/>
    <property type="match status" value="1"/>
</dbReference>
<dbReference type="AlphaFoldDB" id="A0A8H7S766"/>
<reference evidence="2 3" key="1">
    <citation type="submission" date="2020-12" db="EMBL/GenBank/DDBJ databases">
        <title>Metabolic potential, ecology and presence of endohyphal bacteria is reflected in genomic diversity of Mucoromycotina.</title>
        <authorList>
            <person name="Muszewska A."/>
            <person name="Okrasinska A."/>
            <person name="Steczkiewicz K."/>
            <person name="Drgas O."/>
            <person name="Orlowska M."/>
            <person name="Perlinska-Lenart U."/>
            <person name="Aleksandrzak-Piekarczyk T."/>
            <person name="Szatraj K."/>
            <person name="Zielenkiewicz U."/>
            <person name="Pilsyk S."/>
            <person name="Malc E."/>
            <person name="Mieczkowski P."/>
            <person name="Kruszewska J.S."/>
            <person name="Biernat P."/>
            <person name="Pawlowska J."/>
        </authorList>
    </citation>
    <scope>NUCLEOTIDE SEQUENCE [LARGE SCALE GENOMIC DNA]</scope>
    <source>
        <strain evidence="2 3">CBS 142.35</strain>
    </source>
</reference>
<evidence type="ECO:0000259" key="1">
    <source>
        <dbReference type="PROSITE" id="PS50280"/>
    </source>
</evidence>
<dbReference type="SUPFAM" id="SSF82199">
    <property type="entry name" value="SET domain"/>
    <property type="match status" value="1"/>
</dbReference>
<dbReference type="GO" id="GO:0016279">
    <property type="term" value="F:protein-lysine N-methyltransferase activity"/>
    <property type="evidence" value="ECO:0007669"/>
    <property type="project" value="TreeGrafter"/>
</dbReference>
<dbReference type="PROSITE" id="PS50280">
    <property type="entry name" value="SET"/>
    <property type="match status" value="1"/>
</dbReference>
<keyword evidence="3" id="KW-1185">Reference proteome</keyword>
<dbReference type="OrthoDB" id="441812at2759"/>
<protein>
    <recommendedName>
        <fullName evidence="1">SET domain-containing protein</fullName>
    </recommendedName>
</protein>
<evidence type="ECO:0000313" key="2">
    <source>
        <dbReference type="EMBL" id="KAG2222733.1"/>
    </source>
</evidence>
<dbReference type="CDD" id="cd10527">
    <property type="entry name" value="SET_LSMT"/>
    <property type="match status" value="1"/>
</dbReference>
<sequence length="530" mass="59876">MATIEDFTKWAANNGIKAPHVYIDKTDNAGYGLFGDKDIDINDTTPLVHIPRDLLITSIRALHDNQELHNAVKSIFKISSRNNNNDNNKNDDDDDDKRLNETVLEPRNERLLLRLFLALQKFSDKQTSESFWKPYINILPSLDEVRQQHVLFLVGEDEDDTYEGNEVGLDGTNLSRSIHAKRSVLMRELTMIKDTVEWMTLDMWIWADIVFWSRVVSIGSSDGDGGNDSNNGDLALIPFFDFANHSLQPNISWCPANDGGINFVPNSSSVSLAGNELLISYGDKSNQELLFLHGFTLEDNPEPSRITMALTGFLDMSMMDSQVKLSWITQSSKPVLTLTVPSATGDYRDKKVVDTTISDIITLTTGWTKESIALMYLVALDQDDGLKFELVPDISRLSISDSSQEKEENMENENMIIQARLLDEVVEDLNDLAFKVMKLDHSAVIQLRVVMLLLDALEYHLHLITSSSSNDENVSTDTAGVMIHVERYKQDELELIQKSINGLKKLRDWLMTHESVVEFLAAQEEQEDEA</sequence>
<comment type="caution">
    <text evidence="2">The sequence shown here is derived from an EMBL/GenBank/DDBJ whole genome shotgun (WGS) entry which is preliminary data.</text>
</comment>
<dbReference type="Proteomes" id="UP000646827">
    <property type="component" value="Unassembled WGS sequence"/>
</dbReference>
<dbReference type="PANTHER" id="PTHR13271">
    <property type="entry name" value="UNCHARACTERIZED PUTATIVE METHYLTRANSFERASE"/>
    <property type="match status" value="1"/>
</dbReference>
<name>A0A8H7S766_9FUNG</name>
<dbReference type="InterPro" id="IPR046341">
    <property type="entry name" value="SET_dom_sf"/>
</dbReference>